<evidence type="ECO:0000313" key="1">
    <source>
        <dbReference type="EMBL" id="TDP43118.1"/>
    </source>
</evidence>
<dbReference type="Proteomes" id="UP000295087">
    <property type="component" value="Unassembled WGS sequence"/>
</dbReference>
<evidence type="ECO:0000313" key="2">
    <source>
        <dbReference type="Proteomes" id="UP000295087"/>
    </source>
</evidence>
<keyword evidence="2" id="KW-1185">Reference proteome</keyword>
<gene>
    <name evidence="1" type="ORF">DFR75_1012239</name>
</gene>
<reference evidence="1 2" key="1">
    <citation type="submission" date="2019-03" db="EMBL/GenBank/DDBJ databases">
        <title>Genomic Encyclopedia of Type Strains, Phase IV (KMG-IV): sequencing the most valuable type-strain genomes for metagenomic binning, comparative biology and taxonomic classification.</title>
        <authorList>
            <person name="Goeker M."/>
        </authorList>
    </citation>
    <scope>NUCLEOTIDE SEQUENCE [LARGE SCALE GENOMIC DNA]</scope>
    <source>
        <strain evidence="1 2">DSM 44496</strain>
    </source>
</reference>
<proteinExistence type="predicted"/>
<name>A0A4R6PW37_NOCIG</name>
<comment type="caution">
    <text evidence="1">The sequence shown here is derived from an EMBL/GenBank/DDBJ whole genome shotgun (WGS) entry which is preliminary data.</text>
</comment>
<dbReference type="AlphaFoldDB" id="A0A4R6PW37"/>
<sequence>MVDEATRIGPEEIGFVLDCIFSQAIDGPELSQWALAVVLANEVEDLPEYIYDLLNFQGNAGAAADVVGRLSSADAGEDVLKALIGIAYVRGVEVYDPPITRRRAAVALRNRPDVLTKFKNVFPFISLPS</sequence>
<protein>
    <submittedName>
        <fullName evidence="1">Uncharacterized protein</fullName>
    </submittedName>
</protein>
<dbReference type="RefSeq" id="WP_067497148.1">
    <property type="nucleotide sequence ID" value="NZ_SNXK01000001.1"/>
</dbReference>
<accession>A0A4R6PW37</accession>
<organism evidence="1 2">
    <name type="scientific">Nocardia ignorata</name>
    <dbReference type="NCBI Taxonomy" id="145285"/>
    <lineage>
        <taxon>Bacteria</taxon>
        <taxon>Bacillati</taxon>
        <taxon>Actinomycetota</taxon>
        <taxon>Actinomycetes</taxon>
        <taxon>Mycobacteriales</taxon>
        <taxon>Nocardiaceae</taxon>
        <taxon>Nocardia</taxon>
    </lineage>
</organism>
<dbReference type="EMBL" id="SNXK01000001">
    <property type="protein sequence ID" value="TDP43118.1"/>
    <property type="molecule type" value="Genomic_DNA"/>
</dbReference>